<dbReference type="Proteomes" id="UP000293852">
    <property type="component" value="Unassembled WGS sequence"/>
</dbReference>
<keyword evidence="2" id="KW-1185">Reference proteome</keyword>
<keyword evidence="1" id="KW-0808">Transferase</keyword>
<accession>A0A4Q7M342</accession>
<dbReference type="SUPFAM" id="SSF52540">
    <property type="entry name" value="P-loop containing nucleoside triphosphate hydrolases"/>
    <property type="match status" value="1"/>
</dbReference>
<dbReference type="EMBL" id="SGWX01000001">
    <property type="protein sequence ID" value="RZS61042.1"/>
    <property type="molecule type" value="Genomic_DNA"/>
</dbReference>
<dbReference type="RefSeq" id="WP_165399863.1">
    <property type="nucleotide sequence ID" value="NZ_SGWX01000001.1"/>
</dbReference>
<dbReference type="GO" id="GO:0016301">
    <property type="term" value="F:kinase activity"/>
    <property type="evidence" value="ECO:0007669"/>
    <property type="project" value="UniProtKB-KW"/>
</dbReference>
<dbReference type="AlphaFoldDB" id="A0A4Q7M342"/>
<protein>
    <submittedName>
        <fullName evidence="1">Shikimate kinase</fullName>
    </submittedName>
</protein>
<dbReference type="Pfam" id="PF01202">
    <property type="entry name" value="SKI"/>
    <property type="match status" value="1"/>
</dbReference>
<dbReference type="InterPro" id="IPR031322">
    <property type="entry name" value="Shikimate/glucono_kinase"/>
</dbReference>
<dbReference type="Gene3D" id="3.40.50.300">
    <property type="entry name" value="P-loop containing nucleotide triphosphate hydrolases"/>
    <property type="match status" value="1"/>
</dbReference>
<gene>
    <name evidence="1" type="ORF">EV386_1323</name>
</gene>
<evidence type="ECO:0000313" key="2">
    <source>
        <dbReference type="Proteomes" id="UP000293852"/>
    </source>
</evidence>
<name>A0A4Q7M342_9MICO</name>
<dbReference type="InterPro" id="IPR027417">
    <property type="entry name" value="P-loop_NTPase"/>
</dbReference>
<comment type="caution">
    <text evidence="1">The sequence shown here is derived from an EMBL/GenBank/DDBJ whole genome shotgun (WGS) entry which is preliminary data.</text>
</comment>
<sequence length="192" mass="20624">MSATRPLLVLIGPAATGKSTVGAVVAERLRTTFVDLDAVGEPFYREVGWSLARLVERVRAVGRVAAEREWESARAHAVARAMATSPGAVVALGAGHASYTDPQHATTVRNALAGDGRVVLLLPSLDRYEALTQLRQRSLSDKGTDWVRDGHDFLAQWYDEEFMREIATDVVVSGGRAPAATADDVLTLIQTG</sequence>
<keyword evidence="1" id="KW-0418">Kinase</keyword>
<reference evidence="1 2" key="1">
    <citation type="submission" date="2019-02" db="EMBL/GenBank/DDBJ databases">
        <title>Sequencing the genomes of 1000 actinobacteria strains.</title>
        <authorList>
            <person name="Klenk H.-P."/>
        </authorList>
    </citation>
    <scope>NUCLEOTIDE SEQUENCE [LARGE SCALE GENOMIC DNA]</scope>
    <source>
        <strain evidence="1 2">DSM 16932</strain>
    </source>
</reference>
<proteinExistence type="predicted"/>
<organism evidence="1 2">
    <name type="scientific">Xylanimonas ulmi</name>
    <dbReference type="NCBI Taxonomy" id="228973"/>
    <lineage>
        <taxon>Bacteria</taxon>
        <taxon>Bacillati</taxon>
        <taxon>Actinomycetota</taxon>
        <taxon>Actinomycetes</taxon>
        <taxon>Micrococcales</taxon>
        <taxon>Promicromonosporaceae</taxon>
        <taxon>Xylanimonas</taxon>
    </lineage>
</organism>
<evidence type="ECO:0000313" key="1">
    <source>
        <dbReference type="EMBL" id="RZS61042.1"/>
    </source>
</evidence>